<reference evidence="1" key="1">
    <citation type="journal article" date="2014" name="Front. Microbiol.">
        <title>High frequency of phylogenetically diverse reductive dehalogenase-homologous genes in deep subseafloor sedimentary metagenomes.</title>
        <authorList>
            <person name="Kawai M."/>
            <person name="Futagami T."/>
            <person name="Toyoda A."/>
            <person name="Takaki Y."/>
            <person name="Nishi S."/>
            <person name="Hori S."/>
            <person name="Arai W."/>
            <person name="Tsubouchi T."/>
            <person name="Morono Y."/>
            <person name="Uchiyama I."/>
            <person name="Ito T."/>
            <person name="Fujiyama A."/>
            <person name="Inagaki F."/>
            <person name="Takami H."/>
        </authorList>
    </citation>
    <scope>NUCLEOTIDE SEQUENCE</scope>
    <source>
        <strain evidence="1">Expedition CK06-06</strain>
    </source>
</reference>
<accession>X1GEQ2</accession>
<sequence>HMMKQVSDMDALNSHQAKSLRNAARRTLAGEIGGEEEMNAFVEATAVGVKVYNARAVHEAGVLLARGPEAMETQKVIYPVYLGTGKSDKGHYNILQYRSADGKVTSVFDCKDTLLVEAAEAFVRGQWSKAASSPAAHALRKADAASKVRVQTQLDKARTRYISGFVGTDAQIKSQLKYMDVPVEHIEGPLGKADAGGRRKVMFILGDSAIAFSTAIARAAKDSGGGFAAHLSPGKPSSVVAKSTASKPQVQSQAVQGNVVVYLAGVAGRPENVREKLIANSVSLKGLMGKIGVAPKGAPLGRRRLRFSSQQRAVHFCK</sequence>
<feature type="non-terminal residue" evidence="1">
    <location>
        <position position="1"/>
    </location>
</feature>
<comment type="caution">
    <text evidence="1">The sequence shown here is derived from an EMBL/GenBank/DDBJ whole genome shotgun (WGS) entry which is preliminary data.</text>
</comment>
<dbReference type="AlphaFoldDB" id="X1GEQ2"/>
<name>X1GEQ2_9ZZZZ</name>
<gene>
    <name evidence="1" type="ORF">S03H2_19060</name>
</gene>
<evidence type="ECO:0000313" key="1">
    <source>
        <dbReference type="EMBL" id="GAH43310.1"/>
    </source>
</evidence>
<feature type="non-terminal residue" evidence="1">
    <location>
        <position position="318"/>
    </location>
</feature>
<proteinExistence type="predicted"/>
<dbReference type="EMBL" id="BARU01009932">
    <property type="protein sequence ID" value="GAH43310.1"/>
    <property type="molecule type" value="Genomic_DNA"/>
</dbReference>
<organism evidence="1">
    <name type="scientific">marine sediment metagenome</name>
    <dbReference type="NCBI Taxonomy" id="412755"/>
    <lineage>
        <taxon>unclassified sequences</taxon>
        <taxon>metagenomes</taxon>
        <taxon>ecological metagenomes</taxon>
    </lineage>
</organism>
<protein>
    <submittedName>
        <fullName evidence="1">Uncharacterized protein</fullName>
    </submittedName>
</protein>